<feature type="domain" description="Peptidase S1" evidence="7">
    <location>
        <begin position="1"/>
        <end position="234"/>
    </location>
</feature>
<evidence type="ECO:0000313" key="8">
    <source>
        <dbReference type="EMBL" id="MEQ2311067.1"/>
    </source>
</evidence>
<feature type="domain" description="Peptidase S1" evidence="7">
    <location>
        <begin position="280"/>
        <end position="496"/>
    </location>
</feature>
<gene>
    <name evidence="8" type="ORF">AMECASPLE_015795</name>
</gene>
<evidence type="ECO:0000256" key="4">
    <source>
        <dbReference type="ARBA" id="ARBA00022825"/>
    </source>
</evidence>
<sequence>MTPGQCPKVSIFNDTLPSLLSLQSKLCTGGNLLSLLNPHQEMSCGNPNGITVYLGRQSQQGNNPNEVSRTVVQIIVHPDYNSNTKNNDIALMKLSTAVTFTSYISPICLAGSDSTFYSGVNSWVTGWGTIGSDVPLPNPQNLMEVEVPVVGNRQCKCSKYGASQITDNMICAGLLTGGKDSCQGDSGGPMVSKQNGRWIQSGVVSFGFGCALPDYPGVYTRVSKYEKWINSQITTNQPGFVTYTSSGSDSDLSVSCTDVPPIPTPTPTVYCGRAPLGSRILDGSSVATAGEWPSMASVQKKGQHVCGGTLVSMHYVLSNADCFSGSPNVSEWTVVLGLLKQNGSNRFEMSLNVSNITMSNLTGSNIALLQLSTKPTLNNYIQPICLDNDRNFMAGSTCWATGWSSGRGGEEAVLQEFRTLVQTCDNVSSSEKICTEQFTLEQGDSGGPLMCKQNGVWFQAAVLLTVNTSTSLNRASSVMVFDKVSRFQEFLTRTLGTFLSPEPTVNSTTAPSSSRIHQVHFPLFFCLHLLVLALCLPLFS</sequence>
<dbReference type="SMART" id="SM00020">
    <property type="entry name" value="Tryp_SPc"/>
    <property type="match status" value="2"/>
</dbReference>
<accession>A0ABV0ZXT0</accession>
<dbReference type="CDD" id="cd00190">
    <property type="entry name" value="Tryp_SPc"/>
    <property type="match status" value="2"/>
</dbReference>
<dbReference type="PRINTS" id="PR00722">
    <property type="entry name" value="CHYMOTRYPSIN"/>
</dbReference>
<dbReference type="InterPro" id="IPR033116">
    <property type="entry name" value="TRYPSIN_SER"/>
</dbReference>
<dbReference type="Pfam" id="PF00089">
    <property type="entry name" value="Trypsin"/>
    <property type="match status" value="2"/>
</dbReference>
<dbReference type="InterPro" id="IPR001314">
    <property type="entry name" value="Peptidase_S1A"/>
</dbReference>
<keyword evidence="6" id="KW-0325">Glycoprotein</keyword>
<evidence type="ECO:0000256" key="1">
    <source>
        <dbReference type="ARBA" id="ARBA00022670"/>
    </source>
</evidence>
<evidence type="ECO:0000256" key="6">
    <source>
        <dbReference type="ARBA" id="ARBA00023180"/>
    </source>
</evidence>
<keyword evidence="1" id="KW-0645">Protease</keyword>
<keyword evidence="5" id="KW-1015">Disulfide bond</keyword>
<dbReference type="PANTHER" id="PTHR24253:SF144">
    <property type="entry name" value="CHYMOTRYPSIN-LIKE PROTEASE CTRL-1-RELATED"/>
    <property type="match status" value="1"/>
</dbReference>
<dbReference type="PANTHER" id="PTHR24253">
    <property type="entry name" value="TRANSMEMBRANE PROTEASE SERINE"/>
    <property type="match status" value="1"/>
</dbReference>
<dbReference type="PROSITE" id="PS00135">
    <property type="entry name" value="TRYPSIN_SER"/>
    <property type="match status" value="1"/>
</dbReference>
<comment type="caution">
    <text evidence="8">The sequence shown here is derived from an EMBL/GenBank/DDBJ whole genome shotgun (WGS) entry which is preliminary data.</text>
</comment>
<keyword evidence="3" id="KW-0378">Hydrolase</keyword>
<keyword evidence="9" id="KW-1185">Reference proteome</keyword>
<evidence type="ECO:0000256" key="3">
    <source>
        <dbReference type="ARBA" id="ARBA00022801"/>
    </source>
</evidence>
<proteinExistence type="predicted"/>
<organism evidence="8 9">
    <name type="scientific">Ameca splendens</name>
    <dbReference type="NCBI Taxonomy" id="208324"/>
    <lineage>
        <taxon>Eukaryota</taxon>
        <taxon>Metazoa</taxon>
        <taxon>Chordata</taxon>
        <taxon>Craniata</taxon>
        <taxon>Vertebrata</taxon>
        <taxon>Euteleostomi</taxon>
        <taxon>Actinopterygii</taxon>
        <taxon>Neopterygii</taxon>
        <taxon>Teleostei</taxon>
        <taxon>Neoteleostei</taxon>
        <taxon>Acanthomorphata</taxon>
        <taxon>Ovalentaria</taxon>
        <taxon>Atherinomorphae</taxon>
        <taxon>Cyprinodontiformes</taxon>
        <taxon>Goodeidae</taxon>
        <taxon>Ameca</taxon>
    </lineage>
</organism>
<evidence type="ECO:0000256" key="5">
    <source>
        <dbReference type="ARBA" id="ARBA00023157"/>
    </source>
</evidence>
<dbReference type="InterPro" id="IPR009003">
    <property type="entry name" value="Peptidase_S1_PA"/>
</dbReference>
<evidence type="ECO:0000313" key="9">
    <source>
        <dbReference type="Proteomes" id="UP001469553"/>
    </source>
</evidence>
<dbReference type="Gene3D" id="2.40.10.10">
    <property type="entry name" value="Trypsin-like serine proteases"/>
    <property type="match status" value="2"/>
</dbReference>
<keyword evidence="2" id="KW-0732">Signal</keyword>
<dbReference type="InterPro" id="IPR001254">
    <property type="entry name" value="Trypsin_dom"/>
</dbReference>
<dbReference type="EMBL" id="JAHRIP010076361">
    <property type="protein sequence ID" value="MEQ2311067.1"/>
    <property type="molecule type" value="Genomic_DNA"/>
</dbReference>
<dbReference type="Proteomes" id="UP001469553">
    <property type="component" value="Unassembled WGS sequence"/>
</dbReference>
<keyword evidence="4" id="KW-0720">Serine protease</keyword>
<dbReference type="PROSITE" id="PS50240">
    <property type="entry name" value="TRYPSIN_DOM"/>
    <property type="match status" value="2"/>
</dbReference>
<evidence type="ECO:0000259" key="7">
    <source>
        <dbReference type="PROSITE" id="PS50240"/>
    </source>
</evidence>
<dbReference type="InterPro" id="IPR043504">
    <property type="entry name" value="Peptidase_S1_PA_chymotrypsin"/>
</dbReference>
<dbReference type="SUPFAM" id="SSF50494">
    <property type="entry name" value="Trypsin-like serine proteases"/>
    <property type="match status" value="2"/>
</dbReference>
<reference evidence="8 9" key="1">
    <citation type="submission" date="2021-06" db="EMBL/GenBank/DDBJ databases">
        <authorList>
            <person name="Palmer J.M."/>
        </authorList>
    </citation>
    <scope>NUCLEOTIDE SEQUENCE [LARGE SCALE GENOMIC DNA]</scope>
    <source>
        <strain evidence="8 9">AS_MEX2019</strain>
        <tissue evidence="8">Muscle</tissue>
    </source>
</reference>
<protein>
    <recommendedName>
        <fullName evidence="7">Peptidase S1 domain-containing protein</fullName>
    </recommendedName>
</protein>
<evidence type="ECO:0000256" key="2">
    <source>
        <dbReference type="ARBA" id="ARBA00022729"/>
    </source>
</evidence>
<name>A0ABV0ZXT0_9TELE</name>